<dbReference type="PANTHER" id="PTHR47186:SF54">
    <property type="entry name" value="DISEASE RESISTANCE RPP13-LIKE PROTEIN 4"/>
    <property type="match status" value="1"/>
</dbReference>
<evidence type="ECO:0000256" key="3">
    <source>
        <dbReference type="SAM" id="MobiDB-lite"/>
    </source>
</evidence>
<proteinExistence type="predicted"/>
<dbReference type="InterPro" id="IPR032675">
    <property type="entry name" value="LRR_dom_sf"/>
</dbReference>
<dbReference type="OrthoDB" id="1110401at2759"/>
<evidence type="ECO:0000313" key="6">
    <source>
        <dbReference type="Proteomes" id="UP000489600"/>
    </source>
</evidence>
<organism evidence="5 6">
    <name type="scientific">Arabis nemorensis</name>
    <dbReference type="NCBI Taxonomy" id="586526"/>
    <lineage>
        <taxon>Eukaryota</taxon>
        <taxon>Viridiplantae</taxon>
        <taxon>Streptophyta</taxon>
        <taxon>Embryophyta</taxon>
        <taxon>Tracheophyta</taxon>
        <taxon>Spermatophyta</taxon>
        <taxon>Magnoliopsida</taxon>
        <taxon>eudicotyledons</taxon>
        <taxon>Gunneridae</taxon>
        <taxon>Pentapetalae</taxon>
        <taxon>rosids</taxon>
        <taxon>malvids</taxon>
        <taxon>Brassicales</taxon>
        <taxon>Brassicaceae</taxon>
        <taxon>Arabideae</taxon>
        <taxon>Arabis</taxon>
    </lineage>
</organism>
<feature type="domain" description="Disease resistance R13L4/SHOC-2-like LRR" evidence="4">
    <location>
        <begin position="479"/>
        <end position="705"/>
    </location>
</feature>
<feature type="compositionally biased region" description="Basic and acidic residues" evidence="3">
    <location>
        <begin position="24"/>
        <end position="36"/>
    </location>
</feature>
<feature type="region of interest" description="Disordered" evidence="3">
    <location>
        <begin position="291"/>
        <end position="329"/>
    </location>
</feature>
<comment type="caution">
    <text evidence="5">The sequence shown here is derived from an EMBL/GenBank/DDBJ whole genome shotgun (WGS) entry which is preliminary data.</text>
</comment>
<feature type="compositionally biased region" description="Polar residues" evidence="3">
    <location>
        <begin position="1"/>
        <end position="11"/>
    </location>
</feature>
<evidence type="ECO:0000313" key="5">
    <source>
        <dbReference type="EMBL" id="VVB08065.1"/>
    </source>
</evidence>
<accession>A0A565C375</accession>
<evidence type="ECO:0000259" key="4">
    <source>
        <dbReference type="Pfam" id="PF23598"/>
    </source>
</evidence>
<protein>
    <recommendedName>
        <fullName evidence="4">Disease resistance R13L4/SHOC-2-like LRR domain-containing protein</fullName>
    </recommendedName>
</protein>
<dbReference type="Pfam" id="PF23598">
    <property type="entry name" value="LRR_14"/>
    <property type="match status" value="1"/>
</dbReference>
<feature type="region of interest" description="Disordered" evidence="3">
    <location>
        <begin position="1"/>
        <end position="36"/>
    </location>
</feature>
<keyword evidence="6" id="KW-1185">Reference proteome</keyword>
<feature type="compositionally biased region" description="Basic and acidic residues" evidence="3">
    <location>
        <begin position="312"/>
        <end position="329"/>
    </location>
</feature>
<name>A0A565C375_9BRAS</name>
<dbReference type="PANTHER" id="PTHR47186">
    <property type="entry name" value="LEUCINE-RICH REPEAT-CONTAINING PROTEIN 57"/>
    <property type="match status" value="1"/>
</dbReference>
<evidence type="ECO:0000256" key="2">
    <source>
        <dbReference type="SAM" id="Coils"/>
    </source>
</evidence>
<keyword evidence="2" id="KW-0175">Coiled coil</keyword>
<reference evidence="5" key="1">
    <citation type="submission" date="2019-07" db="EMBL/GenBank/DDBJ databases">
        <authorList>
            <person name="Dittberner H."/>
        </authorList>
    </citation>
    <scope>NUCLEOTIDE SEQUENCE [LARGE SCALE GENOMIC DNA]</scope>
</reference>
<dbReference type="EMBL" id="CABITT030000006">
    <property type="protein sequence ID" value="VVB08065.1"/>
    <property type="molecule type" value="Genomic_DNA"/>
</dbReference>
<sequence>MASKITPQQPNLVMKSEQDLEQNSDQKKGNGPEDSIKQIQKIVESLHTIFPLQQPAKLTQSQSTVVLPTQSNPPPLITATSAPIPLSKNEESENSIHRLKRNLFLLEKDVEKVRELNNDVADEVEKHIIPLAKLLKKVEDQAAEATLAKRKLTKGMKKDLEDINKKIFKLMCEVPLLPNKRRKPGGLDSDAGDGDNNGKGIFCLHGIHANDEDLKTRAVFRYVEEELKKLTDTPLLQICLLSFAVFPENQEVNRTMLMYWWIGENIIPDIEADDAVKKILKDFTREILPDEFRPPEDGILSDKVKPPGPDNAEPKKNVGPDKGKPDKDRPEDVVKAILDYFTERKLIEAVENKRKVEPNSYKMTPFVHSSLVLISKEIGLFDMYRKGEKPTMKKSNMYKVCLVEGSSSQAEAKANKMTADDIETVINVSERFPDFTFKWFSEEQSSQNKMFRRLKKIVYPELKVFYLGRWERTAKRHIEIENPEHMKYLKHMTKLRLLSFQGISRIERLDDAVCKLRELIILDLRACYNLEKLPDKINLLEELIYLDITDCYMIDRMPKRLSWLVKLEVLKGFVVSDAHEDTVCTLAELQALRNLRKLSITVNNGDFTVEHLFRAITGFENLEKLKVAWGSIITYKKNKATGGMQGMVERVLTRVNPPPLPPPVPEPPKLPKSLRKLDLQCFPDPELPKWLEPGKLVGLEKLYIKGGTELTGFGKALPDKPTECNVKVLRLKFLPRLKVEWRDLKELYFPKLKFLDKYQCPQVSLCPCDGIGIWRSP</sequence>
<dbReference type="AlphaFoldDB" id="A0A565C375"/>
<dbReference type="InterPro" id="IPR055414">
    <property type="entry name" value="LRR_R13L4/SHOC2-like"/>
</dbReference>
<dbReference type="SUPFAM" id="SSF52047">
    <property type="entry name" value="RNI-like"/>
    <property type="match status" value="1"/>
</dbReference>
<feature type="compositionally biased region" description="Basic and acidic residues" evidence="3">
    <location>
        <begin position="291"/>
        <end position="305"/>
    </location>
</feature>
<dbReference type="Gene3D" id="3.80.10.10">
    <property type="entry name" value="Ribonuclease Inhibitor"/>
    <property type="match status" value="1"/>
</dbReference>
<keyword evidence="1" id="KW-0677">Repeat</keyword>
<evidence type="ECO:0000256" key="1">
    <source>
        <dbReference type="ARBA" id="ARBA00022737"/>
    </source>
</evidence>
<feature type="coiled-coil region" evidence="2">
    <location>
        <begin position="89"/>
        <end position="151"/>
    </location>
</feature>
<dbReference type="Proteomes" id="UP000489600">
    <property type="component" value="Unassembled WGS sequence"/>
</dbReference>
<gene>
    <name evidence="5" type="ORF">ANE_LOCUS18509</name>
</gene>